<accession>A0A7R6PLY5</accession>
<dbReference type="KEGG" id="njp:NEJAP_0915"/>
<protein>
    <submittedName>
        <fullName evidence="1">Phenylacetate-CoA ligase</fullName>
        <ecNumber evidence="1">6.2.1.30</ecNumber>
    </submittedName>
</protein>
<evidence type="ECO:0000313" key="2">
    <source>
        <dbReference type="Proteomes" id="UP000595332"/>
    </source>
</evidence>
<dbReference type="EC" id="6.2.1.30" evidence="1"/>
<keyword evidence="2" id="KW-1185">Reference proteome</keyword>
<organism evidence="1 2">
    <name type="scientific">Neptunomonas japonica JAMM 1380</name>
    <dbReference type="NCBI Taxonomy" id="1441457"/>
    <lineage>
        <taxon>Bacteria</taxon>
        <taxon>Pseudomonadati</taxon>
        <taxon>Pseudomonadota</taxon>
        <taxon>Gammaproteobacteria</taxon>
        <taxon>Oceanospirillales</taxon>
        <taxon>Oceanospirillaceae</taxon>
        <taxon>Neptunomonas</taxon>
    </lineage>
</organism>
<dbReference type="PANTHER" id="PTHR36932">
    <property type="entry name" value="CAPSULAR POLYSACCHARIDE BIOSYNTHESIS PROTEIN"/>
    <property type="match status" value="1"/>
</dbReference>
<reference evidence="1 2" key="1">
    <citation type="journal article" date="2008" name="Int. J. Syst. Evol. Microbiol.">
        <title>Neptunomonas japonica sp. nov., an Osedax japonicus symbiont-like bacterium isolated from sediment adjacent to sperm whale carcasses off Kagoshima, Japan.</title>
        <authorList>
            <person name="Miyazaki M."/>
            <person name="Nogi Y."/>
            <person name="Fujiwara Y."/>
            <person name="Kawato M."/>
            <person name="Kubokawa K."/>
            <person name="Horikoshi K."/>
        </authorList>
    </citation>
    <scope>NUCLEOTIDE SEQUENCE [LARGE SCALE GENOMIC DNA]</scope>
    <source>
        <strain evidence="1 2">JAMM 1380</strain>
    </source>
</reference>
<dbReference type="InterPro" id="IPR053158">
    <property type="entry name" value="CapK_Type1_Caps_Biosynth"/>
</dbReference>
<dbReference type="PANTHER" id="PTHR36932:SF1">
    <property type="entry name" value="CAPSULAR POLYSACCHARIDE BIOSYNTHESIS PROTEIN"/>
    <property type="match status" value="1"/>
</dbReference>
<dbReference type="Gene3D" id="3.40.50.12780">
    <property type="entry name" value="N-terminal domain of ligase-like"/>
    <property type="match status" value="1"/>
</dbReference>
<dbReference type="GO" id="GO:0047475">
    <property type="term" value="F:phenylacetate-CoA ligase activity"/>
    <property type="evidence" value="ECO:0007669"/>
    <property type="project" value="UniProtKB-EC"/>
</dbReference>
<proteinExistence type="predicted"/>
<gene>
    <name evidence="1" type="ORF">NEJAP_0915</name>
</gene>
<dbReference type="Proteomes" id="UP000595332">
    <property type="component" value="Chromosome"/>
</dbReference>
<dbReference type="InterPro" id="IPR042099">
    <property type="entry name" value="ANL_N_sf"/>
</dbReference>
<dbReference type="EMBL" id="AP014546">
    <property type="protein sequence ID" value="BBB28872.1"/>
    <property type="molecule type" value="Genomic_DNA"/>
</dbReference>
<evidence type="ECO:0000313" key="1">
    <source>
        <dbReference type="EMBL" id="BBB28872.1"/>
    </source>
</evidence>
<sequence>MKKFLLLYAKKIVSRLPAFVGTRLAGIPFQYRLGNDYIKYNKGLEKKASEQDVFLSMKNLTIHAYENVYFYRKFYDNHGFNPNSLSEFKDLCNIPILRKSDLRGYSLEQRSVVGSVGIPTNTGGTSGQPLSLLIDSEAYAREWAHMHKIWSRLGYTTNDVKLTLRGMNIGDEPIRYNFIHNEFQVNAYCDFDKVVNALELIVKKYSISYLHGYPSAIYEFLLKVSQSYPDVMTVLKSSVKGVFLGSELPAGIYRNFIEESLGVKAISWYGHSEMCVLAGEMEEKDVYFPFHSYGYAEACKVEENYHLIGSTLHNWSSPLIRYDTEDLIEPVSVQNGFLSSFKIKQGRIGEFVEDFNSRKISLTALIFGRHHKIFEYADFIQVSQFEQGELTIWITSSKDNISWSSYFDSKEIAMNIEFVVIDKPFKTSAGKTPLIVNKLIELVND</sequence>
<name>A0A7R6PLY5_9GAMM</name>
<keyword evidence="1" id="KW-0436">Ligase</keyword>
<dbReference type="AlphaFoldDB" id="A0A7R6PLY5"/>
<dbReference type="SUPFAM" id="SSF56801">
    <property type="entry name" value="Acetyl-CoA synthetase-like"/>
    <property type="match status" value="1"/>
</dbReference>
<dbReference type="RefSeq" id="WP_201349527.1">
    <property type="nucleotide sequence ID" value="NZ_AP014546.1"/>
</dbReference>